<keyword evidence="5 6" id="KW-0067">ATP-binding</keyword>
<dbReference type="SUPFAM" id="SSF56112">
    <property type="entry name" value="Protein kinase-like (PK-like)"/>
    <property type="match status" value="1"/>
</dbReference>
<feature type="domain" description="Protein kinase" evidence="8">
    <location>
        <begin position="7"/>
        <end position="252"/>
    </location>
</feature>
<dbReference type="Gene3D" id="1.10.510.10">
    <property type="entry name" value="Transferase(Phosphotransferase) domain 1"/>
    <property type="match status" value="1"/>
</dbReference>
<name>A0ABN8NB29_9CNID</name>
<dbReference type="PROSITE" id="PS00108">
    <property type="entry name" value="PROTEIN_KINASE_ST"/>
    <property type="match status" value="1"/>
</dbReference>
<dbReference type="InterPro" id="IPR011009">
    <property type="entry name" value="Kinase-like_dom_sf"/>
</dbReference>
<evidence type="ECO:0000259" key="8">
    <source>
        <dbReference type="PROSITE" id="PS50011"/>
    </source>
</evidence>
<keyword evidence="10" id="KW-1185">Reference proteome</keyword>
<dbReference type="Proteomes" id="UP001159405">
    <property type="component" value="Unassembled WGS sequence"/>
</dbReference>
<dbReference type="PROSITE" id="PS50011">
    <property type="entry name" value="PROTEIN_KINASE_DOM"/>
    <property type="match status" value="1"/>
</dbReference>
<evidence type="ECO:0000256" key="1">
    <source>
        <dbReference type="ARBA" id="ARBA00022527"/>
    </source>
</evidence>
<keyword evidence="1 7" id="KW-0723">Serine/threonine-protein kinase</keyword>
<dbReference type="InterPro" id="IPR000719">
    <property type="entry name" value="Prot_kinase_dom"/>
</dbReference>
<protein>
    <recommendedName>
        <fullName evidence="8">Protein kinase domain-containing protein</fullName>
    </recommendedName>
</protein>
<organism evidence="9 10">
    <name type="scientific">Porites lobata</name>
    <dbReference type="NCBI Taxonomy" id="104759"/>
    <lineage>
        <taxon>Eukaryota</taxon>
        <taxon>Metazoa</taxon>
        <taxon>Cnidaria</taxon>
        <taxon>Anthozoa</taxon>
        <taxon>Hexacorallia</taxon>
        <taxon>Scleractinia</taxon>
        <taxon>Fungiina</taxon>
        <taxon>Poritidae</taxon>
        <taxon>Porites</taxon>
    </lineage>
</organism>
<dbReference type="InterPro" id="IPR017441">
    <property type="entry name" value="Protein_kinase_ATP_BS"/>
</dbReference>
<accession>A0ABN8NB29</accession>
<evidence type="ECO:0000256" key="3">
    <source>
        <dbReference type="ARBA" id="ARBA00022741"/>
    </source>
</evidence>
<comment type="similarity">
    <text evidence="7">Belongs to the protein kinase superfamily.</text>
</comment>
<evidence type="ECO:0000256" key="7">
    <source>
        <dbReference type="RuleBase" id="RU000304"/>
    </source>
</evidence>
<feature type="non-terminal residue" evidence="9">
    <location>
        <position position="1"/>
    </location>
</feature>
<evidence type="ECO:0000256" key="4">
    <source>
        <dbReference type="ARBA" id="ARBA00022777"/>
    </source>
</evidence>
<keyword evidence="2" id="KW-0808">Transferase</keyword>
<dbReference type="CDD" id="cd06606">
    <property type="entry name" value="STKc_MAPKKK"/>
    <property type="match status" value="1"/>
</dbReference>
<dbReference type="Pfam" id="PF00069">
    <property type="entry name" value="Pkinase"/>
    <property type="match status" value="1"/>
</dbReference>
<keyword evidence="4" id="KW-0418">Kinase</keyword>
<gene>
    <name evidence="9" type="ORF">PLOB_00009978</name>
</gene>
<evidence type="ECO:0000313" key="10">
    <source>
        <dbReference type="Proteomes" id="UP001159405"/>
    </source>
</evidence>
<dbReference type="PROSITE" id="PS00107">
    <property type="entry name" value="PROTEIN_KINASE_ATP"/>
    <property type="match status" value="1"/>
</dbReference>
<dbReference type="EMBL" id="CALNXK010000015">
    <property type="protein sequence ID" value="CAH3046996.1"/>
    <property type="molecule type" value="Genomic_DNA"/>
</dbReference>
<evidence type="ECO:0000256" key="6">
    <source>
        <dbReference type="PROSITE-ProRule" id="PRU10141"/>
    </source>
</evidence>
<dbReference type="InterPro" id="IPR050538">
    <property type="entry name" value="MAP_kinase_kinase_kinase"/>
</dbReference>
<proteinExistence type="inferred from homology"/>
<evidence type="ECO:0000256" key="5">
    <source>
        <dbReference type="ARBA" id="ARBA00022840"/>
    </source>
</evidence>
<feature type="binding site" evidence="6">
    <location>
        <position position="36"/>
    </location>
    <ligand>
        <name>ATP</name>
        <dbReference type="ChEBI" id="CHEBI:30616"/>
    </ligand>
</feature>
<dbReference type="PANTHER" id="PTHR48016">
    <property type="entry name" value="MAP KINASE KINASE KINASE SSK2-RELATED-RELATED"/>
    <property type="match status" value="1"/>
</dbReference>
<dbReference type="PRINTS" id="PR00109">
    <property type="entry name" value="TYRKINASE"/>
</dbReference>
<evidence type="ECO:0000313" key="9">
    <source>
        <dbReference type="EMBL" id="CAH3046996.1"/>
    </source>
</evidence>
<dbReference type="SMART" id="SM00220">
    <property type="entry name" value="S_TKc"/>
    <property type="match status" value="1"/>
</dbReference>
<keyword evidence="3 6" id="KW-0547">Nucleotide-binding</keyword>
<sequence length="252" mass="28807">RRDLNIWVKGKYLGGGNFGKVFRLTHRESGIKVAMKEVKMEPQYSELPEGVKQLENELVKLRRLSHPRIVRVHGSEQKGNFIYLFLDFMAGGSLRDFIRQRGILDEQLTREFTQQILEGVDYLHSNDIIHRDIKGPNVLLDSDRSVKLADFGVSRTIQKIGTKTDLKSYVGTTYWMAPEILWGKGYGRKVDIWSVGCTVVEMLTGDPPLRNLEPQAAMFCIGSKPLEVKLPESTEKARDFVRAALTWLVLMR</sequence>
<comment type="caution">
    <text evidence="9">The sequence shown here is derived from an EMBL/GenBank/DDBJ whole genome shotgun (WGS) entry which is preliminary data.</text>
</comment>
<dbReference type="PANTHER" id="PTHR48016:SF56">
    <property type="entry name" value="MAPKK KINASE"/>
    <property type="match status" value="1"/>
</dbReference>
<dbReference type="InterPro" id="IPR001245">
    <property type="entry name" value="Ser-Thr/Tyr_kinase_cat_dom"/>
</dbReference>
<dbReference type="InterPro" id="IPR008271">
    <property type="entry name" value="Ser/Thr_kinase_AS"/>
</dbReference>
<reference evidence="9 10" key="1">
    <citation type="submission" date="2022-05" db="EMBL/GenBank/DDBJ databases">
        <authorList>
            <consortium name="Genoscope - CEA"/>
            <person name="William W."/>
        </authorList>
    </citation>
    <scope>NUCLEOTIDE SEQUENCE [LARGE SCALE GENOMIC DNA]</scope>
</reference>
<evidence type="ECO:0000256" key="2">
    <source>
        <dbReference type="ARBA" id="ARBA00022679"/>
    </source>
</evidence>
<dbReference type="PIRSF" id="PIRSF000654">
    <property type="entry name" value="Integrin-linked_kinase"/>
    <property type="match status" value="1"/>
</dbReference>